<dbReference type="InterPro" id="IPR015500">
    <property type="entry name" value="Peptidase_S8_subtilisin-rel"/>
</dbReference>
<feature type="domain" description="NmrA-like" evidence="8">
    <location>
        <begin position="468"/>
        <end position="709"/>
    </location>
</feature>
<accession>A0A0N0DBM3</accession>
<keyword evidence="2 6" id="KW-0378">Hydrolase</keyword>
<dbReference type="PANTHER" id="PTHR47706:SF1">
    <property type="entry name" value="CIPA-LIKE, PUTATIVE (AFU_ORTHOLOGUE AFUA_1G12460)-RELATED"/>
    <property type="match status" value="1"/>
</dbReference>
<evidence type="ECO:0000313" key="10">
    <source>
        <dbReference type="Proteomes" id="UP000037904"/>
    </source>
</evidence>
<evidence type="ECO:0000259" key="7">
    <source>
        <dbReference type="Pfam" id="PF00082"/>
    </source>
</evidence>
<evidence type="ECO:0000256" key="6">
    <source>
        <dbReference type="PROSITE-ProRule" id="PRU01240"/>
    </source>
</evidence>
<comment type="caution">
    <text evidence="9">The sequence shown here is derived from an EMBL/GenBank/DDBJ whole genome shotgun (WGS) entry which is preliminary data.</text>
</comment>
<keyword evidence="5" id="KW-0560">Oxidoreductase</keyword>
<dbReference type="InterPro" id="IPR051609">
    <property type="entry name" value="NmrA/Isoflavone_reductase-like"/>
</dbReference>
<dbReference type="SUPFAM" id="SSF52743">
    <property type="entry name" value="Subtilisin-like"/>
    <property type="match status" value="1"/>
</dbReference>
<keyword evidence="1 6" id="KW-0645">Protease</keyword>
<reference evidence="9 10" key="1">
    <citation type="submission" date="2015-04" db="EMBL/GenBank/DDBJ databases">
        <title>The draft genome sequence of Fusarium langsethiae, a T-2/HT-2 mycotoxin producer.</title>
        <authorList>
            <person name="Lysoe E."/>
            <person name="Divon H.H."/>
            <person name="Terzi V."/>
            <person name="Orru L."/>
            <person name="Lamontanara A."/>
            <person name="Kolseth A.-K."/>
            <person name="Frandsen R.J."/>
            <person name="Nielsen K."/>
            <person name="Thrane U."/>
        </authorList>
    </citation>
    <scope>NUCLEOTIDE SEQUENCE [LARGE SCALE GENOMIC DNA]</scope>
    <source>
        <strain evidence="9 10">Fl201059</strain>
    </source>
</reference>
<dbReference type="GO" id="GO:0016491">
    <property type="term" value="F:oxidoreductase activity"/>
    <property type="evidence" value="ECO:0007669"/>
    <property type="project" value="UniProtKB-KW"/>
</dbReference>
<dbReference type="Pfam" id="PF05368">
    <property type="entry name" value="NmrA"/>
    <property type="match status" value="1"/>
</dbReference>
<keyword evidence="10" id="KW-1185">Reference proteome</keyword>
<evidence type="ECO:0000259" key="8">
    <source>
        <dbReference type="Pfam" id="PF05368"/>
    </source>
</evidence>
<protein>
    <recommendedName>
        <fullName evidence="11">NmrA-like domain-containing protein</fullName>
    </recommendedName>
</protein>
<dbReference type="InterPro" id="IPR036852">
    <property type="entry name" value="Peptidase_S8/S53_dom_sf"/>
</dbReference>
<feature type="active site" description="Charge relay system" evidence="6">
    <location>
        <position position="256"/>
    </location>
</feature>
<dbReference type="Gene3D" id="3.40.50.200">
    <property type="entry name" value="Peptidase S8/S53 domain"/>
    <property type="match status" value="1"/>
</dbReference>
<evidence type="ECO:0000256" key="2">
    <source>
        <dbReference type="ARBA" id="ARBA00022801"/>
    </source>
</evidence>
<dbReference type="InterPro" id="IPR036291">
    <property type="entry name" value="NAD(P)-bd_dom_sf"/>
</dbReference>
<gene>
    <name evidence="9" type="ORF">FLAG1_10225</name>
</gene>
<feature type="non-terminal residue" evidence="9">
    <location>
        <position position="744"/>
    </location>
</feature>
<dbReference type="EMBL" id="JXCE01000503">
    <property type="protein sequence ID" value="KPA36984.1"/>
    <property type="molecule type" value="Genomic_DNA"/>
</dbReference>
<dbReference type="Pfam" id="PF00082">
    <property type="entry name" value="Peptidase_S8"/>
    <property type="match status" value="1"/>
</dbReference>
<dbReference type="PRINTS" id="PR00723">
    <property type="entry name" value="SUBTILISIN"/>
</dbReference>
<evidence type="ECO:0000313" key="9">
    <source>
        <dbReference type="EMBL" id="KPA36984.1"/>
    </source>
</evidence>
<feature type="domain" description="Peptidase S8/S53" evidence="7">
    <location>
        <begin position="216"/>
        <end position="422"/>
    </location>
</feature>
<sequence length="744" mass="82642">MTVSIQTRISHEESPLGRLFVTLANVSLIRYDKTGEEGEECNVHFGFDERKEAECFAHYLKVAQENLFEKFMRGPFYDKKVVYLRNLRTSTIDETPARMQFSIVSRDLGDSKHAYRAILTQDNATRCICFDFKSKPSGVKRWDLLQSRIWVYDEDANGKPYISQTDWDTLTGQSVVKSVEGATFVKGGHERTTNDWLEELDRLFRVMKPDRNDRYKKVKIAVIDSGLNDKVKSRYMAQNNIVYKDFTHETRNDSWHGTCCAKIICDMYEEATLYIARIFEKDHADEKEGPIRMAKAIDWAISEPNCADIISISAGFRDYSQELSNAVTRAKAAGKLVVAAAANWANTGTVAFPARHNLTTMCIYSTNTSNQSSSFNPEPRSDTHNFALLGEEFQHPDQKSGPMSGTSMATAAAAGLAANIIDFSRQEDNKSYIWRLPDVGTLPGMLSIFSDGKGELGLYCNIKMSAFKNIAVAGAAGDLGSAVFNALVTSSKFNLTVLTRKGSKSTFPSGTKVIEVDYDSLDSLTAALQGQDAVVSTVGSLAIPIQNLLIDAAVAAGVKRFLPSEFGSNLVVPSVRKLPVFGTKVAVEDKLTELAKQGKISYNFVYNGAFLDWGIKNNFFLDFSKPELTLWDQGDAEFSTTTLASVGDAVVGVLTHPQETQDRIVYVQDTVLTQKKILELAKEVNPGKEWKVQYAKIDDITAQSDANVAKGIYDWPTLAPYLFRSLFDAKSVPKYEKLDNELLG</sequence>
<keyword evidence="4" id="KW-0521">NADP</keyword>
<dbReference type="GO" id="GO:0006508">
    <property type="term" value="P:proteolysis"/>
    <property type="evidence" value="ECO:0007669"/>
    <property type="project" value="UniProtKB-KW"/>
</dbReference>
<dbReference type="CDD" id="cd05259">
    <property type="entry name" value="PCBER_SDR_a"/>
    <property type="match status" value="1"/>
</dbReference>
<evidence type="ECO:0000256" key="4">
    <source>
        <dbReference type="ARBA" id="ARBA00022857"/>
    </source>
</evidence>
<keyword evidence="3 6" id="KW-0720">Serine protease</keyword>
<dbReference type="SUPFAM" id="SSF51735">
    <property type="entry name" value="NAD(P)-binding Rossmann-fold domains"/>
    <property type="match status" value="1"/>
</dbReference>
<evidence type="ECO:0000256" key="5">
    <source>
        <dbReference type="ARBA" id="ARBA00023002"/>
    </source>
</evidence>
<dbReference type="PROSITE" id="PS51892">
    <property type="entry name" value="SUBTILASE"/>
    <property type="match status" value="1"/>
</dbReference>
<dbReference type="InterPro" id="IPR000209">
    <property type="entry name" value="Peptidase_S8/S53_dom"/>
</dbReference>
<dbReference type="Gene3D" id="3.40.50.720">
    <property type="entry name" value="NAD(P)-binding Rossmann-like Domain"/>
    <property type="match status" value="1"/>
</dbReference>
<dbReference type="InterPro" id="IPR008030">
    <property type="entry name" value="NmrA-like"/>
</dbReference>
<name>A0A0N0DBM3_FUSLA</name>
<evidence type="ECO:0008006" key="11">
    <source>
        <dbReference type="Google" id="ProtNLM"/>
    </source>
</evidence>
<dbReference type="InterPro" id="IPR045312">
    <property type="entry name" value="PCBER-like"/>
</dbReference>
<organism evidence="9 10">
    <name type="scientific">Fusarium langsethiae</name>
    <dbReference type="NCBI Taxonomy" id="179993"/>
    <lineage>
        <taxon>Eukaryota</taxon>
        <taxon>Fungi</taxon>
        <taxon>Dikarya</taxon>
        <taxon>Ascomycota</taxon>
        <taxon>Pezizomycotina</taxon>
        <taxon>Sordariomycetes</taxon>
        <taxon>Hypocreomycetidae</taxon>
        <taxon>Hypocreales</taxon>
        <taxon>Nectriaceae</taxon>
        <taxon>Fusarium</taxon>
    </lineage>
</organism>
<proteinExistence type="inferred from homology"/>
<dbReference type="GO" id="GO:0004252">
    <property type="term" value="F:serine-type endopeptidase activity"/>
    <property type="evidence" value="ECO:0007669"/>
    <property type="project" value="UniProtKB-UniRule"/>
</dbReference>
<dbReference type="Proteomes" id="UP000037904">
    <property type="component" value="Unassembled WGS sequence"/>
</dbReference>
<feature type="active site" description="Charge relay system" evidence="6">
    <location>
        <position position="224"/>
    </location>
</feature>
<dbReference type="AlphaFoldDB" id="A0A0N0DBM3"/>
<evidence type="ECO:0000256" key="1">
    <source>
        <dbReference type="ARBA" id="ARBA00022670"/>
    </source>
</evidence>
<dbReference type="Gene3D" id="3.90.25.10">
    <property type="entry name" value="UDP-galactose 4-epimerase, domain 1"/>
    <property type="match status" value="1"/>
</dbReference>
<dbReference type="PANTHER" id="PTHR47706">
    <property type="entry name" value="NMRA-LIKE FAMILY PROTEIN"/>
    <property type="match status" value="1"/>
</dbReference>
<evidence type="ECO:0000256" key="3">
    <source>
        <dbReference type="ARBA" id="ARBA00022825"/>
    </source>
</evidence>
<feature type="active site" description="Charge relay system" evidence="6">
    <location>
        <position position="407"/>
    </location>
</feature>
<comment type="similarity">
    <text evidence="6">Belongs to the peptidase S8 family.</text>
</comment>